<feature type="chain" id="PRO_5038297429" description="DUF1307 domain-containing protein" evidence="1">
    <location>
        <begin position="19"/>
        <end position="160"/>
    </location>
</feature>
<reference evidence="4" key="1">
    <citation type="submission" date="2017-04" db="EMBL/GenBank/DDBJ databases">
        <title>Function of individual gut microbiota members based on whole genome sequencing of pure cultures obtained from chicken caecum.</title>
        <authorList>
            <person name="Medvecky M."/>
            <person name="Cejkova D."/>
            <person name="Polansky O."/>
            <person name="Karasova D."/>
            <person name="Kubasova T."/>
            <person name="Cizek A."/>
            <person name="Rychlik I."/>
        </authorList>
    </citation>
    <scope>NUCLEOTIDE SEQUENCE [LARGE SCALE GENOMIC DNA]</scope>
    <source>
        <strain evidence="4">An149</strain>
    </source>
</reference>
<dbReference type="Proteomes" id="UP000261087">
    <property type="component" value="Unassembled WGS sequence"/>
</dbReference>
<evidence type="ECO:0000313" key="3">
    <source>
        <dbReference type="EMBL" id="RGO07066.1"/>
    </source>
</evidence>
<gene>
    <name evidence="2" type="ORF">B5E91_01770</name>
    <name evidence="3" type="ORF">DXB31_10740</name>
</gene>
<evidence type="ECO:0000313" key="4">
    <source>
        <dbReference type="Proteomes" id="UP000196258"/>
    </source>
</evidence>
<dbReference type="Proteomes" id="UP000196258">
    <property type="component" value="Unassembled WGS sequence"/>
</dbReference>
<dbReference type="RefSeq" id="WP_087254289.1">
    <property type="nucleotide sequence ID" value="NZ_CAJFOD010000050.1"/>
</dbReference>
<accession>A0A1Y4EE30</accession>
<reference evidence="3 5" key="3">
    <citation type="submission" date="2018-08" db="EMBL/GenBank/DDBJ databases">
        <title>A genome reference for cultivated species of the human gut microbiota.</title>
        <authorList>
            <person name="Zou Y."/>
            <person name="Xue W."/>
            <person name="Luo G."/>
        </authorList>
    </citation>
    <scope>NUCLEOTIDE SEQUENCE [LARGE SCALE GENOMIC DNA]</scope>
    <source>
        <strain evidence="3 5">OM02-6</strain>
    </source>
</reference>
<proteinExistence type="predicted"/>
<dbReference type="SUPFAM" id="SSF160704">
    <property type="entry name" value="YehR-like"/>
    <property type="match status" value="1"/>
</dbReference>
<dbReference type="AlphaFoldDB" id="A0A1Y4EE30"/>
<protein>
    <recommendedName>
        <fullName evidence="6">DUF1307 domain-containing protein</fullName>
    </recommendedName>
</protein>
<evidence type="ECO:0008006" key="6">
    <source>
        <dbReference type="Google" id="ProtNLM"/>
    </source>
</evidence>
<comment type="caution">
    <text evidence="2">The sequence shown here is derived from an EMBL/GenBank/DDBJ whole genome shotgun (WGS) entry which is preliminary data.</text>
</comment>
<organism evidence="2 4">
    <name type="scientific">Thomasclavelia spiroformis</name>
    <dbReference type="NCBI Taxonomy" id="29348"/>
    <lineage>
        <taxon>Bacteria</taxon>
        <taxon>Bacillati</taxon>
        <taxon>Bacillota</taxon>
        <taxon>Erysipelotrichia</taxon>
        <taxon>Erysipelotrichales</taxon>
        <taxon>Coprobacillaceae</taxon>
        <taxon>Thomasclavelia</taxon>
    </lineage>
</organism>
<evidence type="ECO:0000313" key="2">
    <source>
        <dbReference type="EMBL" id="OUQ06682.1"/>
    </source>
</evidence>
<name>A0A1Y4EE30_9FIRM</name>
<dbReference type="EMBL" id="NFLB01000001">
    <property type="protein sequence ID" value="OUQ06682.1"/>
    <property type="molecule type" value="Genomic_DNA"/>
</dbReference>
<sequence length="160" mass="18321">MKKIFCILCALLLLTACGKSEIVANKKLVCNFRSSVDNQTLVSKVIIKYDSESGKVIKGTFLTEYDNLAQNETNNSIKLKYGDRKYIIDQIEGVTTLSNGENDGYIFKETWDYSVVDVSKAVNMDEQQENFIENGEYSVKKIKEYYEKQGYTCEEKDIKN</sequence>
<feature type="signal peptide" evidence="1">
    <location>
        <begin position="1"/>
        <end position="18"/>
    </location>
</feature>
<evidence type="ECO:0000256" key="1">
    <source>
        <dbReference type="SAM" id="SignalP"/>
    </source>
</evidence>
<dbReference type="EMBL" id="QSVF01000036">
    <property type="protein sequence ID" value="RGO07066.1"/>
    <property type="molecule type" value="Genomic_DNA"/>
</dbReference>
<evidence type="ECO:0000313" key="5">
    <source>
        <dbReference type="Proteomes" id="UP000261087"/>
    </source>
</evidence>
<dbReference type="Gene3D" id="3.30.1830.10">
    <property type="entry name" value="YehR-like"/>
    <property type="match status" value="1"/>
</dbReference>
<reference evidence="2" key="2">
    <citation type="journal article" date="2018" name="BMC Genomics">
        <title>Whole genome sequencing and function prediction of 133 gut anaerobes isolated from chicken caecum in pure cultures.</title>
        <authorList>
            <person name="Medvecky M."/>
            <person name="Cejkova D."/>
            <person name="Polansky O."/>
            <person name="Karasova D."/>
            <person name="Kubasova T."/>
            <person name="Cizek A."/>
            <person name="Rychlik I."/>
        </authorList>
    </citation>
    <scope>NUCLEOTIDE SEQUENCE</scope>
    <source>
        <strain evidence="2">An149</strain>
    </source>
</reference>
<dbReference type="PROSITE" id="PS51257">
    <property type="entry name" value="PROKAR_LIPOPROTEIN"/>
    <property type="match status" value="1"/>
</dbReference>
<dbReference type="InterPro" id="IPR036699">
    <property type="entry name" value="YehR-like_sf"/>
</dbReference>
<keyword evidence="1" id="KW-0732">Signal</keyword>